<dbReference type="GO" id="GO:0009073">
    <property type="term" value="P:aromatic amino acid family biosynthetic process"/>
    <property type="evidence" value="ECO:0007669"/>
    <property type="project" value="UniProtKB-KW"/>
</dbReference>
<feature type="binding site" evidence="11">
    <location>
        <position position="331"/>
    </location>
    <ligand>
        <name>substrate</name>
    </ligand>
</feature>
<dbReference type="GO" id="GO:0000287">
    <property type="term" value="F:magnesium ion binding"/>
    <property type="evidence" value="ECO:0007669"/>
    <property type="project" value="UniProtKB-UniRule"/>
</dbReference>
<dbReference type="AlphaFoldDB" id="A0A7X9UBX5"/>
<dbReference type="SUPFAM" id="SSF52540">
    <property type="entry name" value="P-loop containing nucleoside triphosphate hydrolases"/>
    <property type="match status" value="1"/>
</dbReference>
<feature type="binding site" evidence="11">
    <location>
        <position position="364"/>
    </location>
    <ligand>
        <name>ATP</name>
        <dbReference type="ChEBI" id="CHEBI:30616"/>
    </ligand>
</feature>
<dbReference type="InterPro" id="IPR031322">
    <property type="entry name" value="Shikimate/glucono_kinase"/>
</dbReference>
<dbReference type="SUPFAM" id="SSF51735">
    <property type="entry name" value="NAD(P)-binding Rossmann-fold domains"/>
    <property type="match status" value="1"/>
</dbReference>
<dbReference type="RefSeq" id="WP_169277213.1">
    <property type="nucleotide sequence ID" value="NZ_JABBCP010000002.1"/>
</dbReference>
<evidence type="ECO:0000256" key="2">
    <source>
        <dbReference type="ARBA" id="ARBA00004871"/>
    </source>
</evidence>
<proteinExistence type="inferred from homology"/>
<keyword evidence="11" id="KW-0963">Cytoplasm</keyword>
<feature type="binding site" evidence="11">
    <location>
        <begin position="263"/>
        <end position="268"/>
    </location>
    <ligand>
        <name>ATP</name>
        <dbReference type="ChEBI" id="CHEBI:30616"/>
    </ligand>
</feature>
<dbReference type="PROSITE" id="PS01128">
    <property type="entry name" value="SHIKIMATE_KINASE"/>
    <property type="match status" value="1"/>
</dbReference>
<dbReference type="Gene3D" id="3.40.50.300">
    <property type="entry name" value="P-loop containing nucleotide triphosphate hydrolases"/>
    <property type="match status" value="1"/>
</dbReference>
<dbReference type="PRINTS" id="PR01100">
    <property type="entry name" value="SHIKIMTKNASE"/>
</dbReference>
<evidence type="ECO:0000256" key="11">
    <source>
        <dbReference type="HAMAP-Rule" id="MF_00109"/>
    </source>
</evidence>
<comment type="function">
    <text evidence="11">Catalyzes the specific phosphorylation of the 3-hydroxyl group of shikimic acid using ATP as a cosubstrate.</text>
</comment>
<comment type="similarity">
    <text evidence="11">Belongs to the shikimate kinase family.</text>
</comment>
<dbReference type="EMBL" id="JABBCP010000002">
    <property type="protein sequence ID" value="NMF55560.1"/>
    <property type="molecule type" value="Genomic_DNA"/>
</dbReference>
<dbReference type="GO" id="GO:0008652">
    <property type="term" value="P:amino acid biosynthetic process"/>
    <property type="evidence" value="ECO:0007669"/>
    <property type="project" value="UniProtKB-KW"/>
</dbReference>
<evidence type="ECO:0000259" key="12">
    <source>
        <dbReference type="Pfam" id="PF08501"/>
    </source>
</evidence>
<evidence type="ECO:0000256" key="7">
    <source>
        <dbReference type="ARBA" id="ARBA00022777"/>
    </source>
</evidence>
<dbReference type="InterPro" id="IPR046346">
    <property type="entry name" value="Aminoacid_DH-like_N_sf"/>
</dbReference>
<keyword evidence="6 11" id="KW-0547">Nucleotide-binding</keyword>
<dbReference type="InterPro" id="IPR022893">
    <property type="entry name" value="Shikimate_DH_fam"/>
</dbReference>
<comment type="catalytic activity">
    <reaction evidence="10 11">
        <text>shikimate + ATP = 3-phosphoshikimate + ADP + H(+)</text>
        <dbReference type="Rhea" id="RHEA:13121"/>
        <dbReference type="ChEBI" id="CHEBI:15378"/>
        <dbReference type="ChEBI" id="CHEBI:30616"/>
        <dbReference type="ChEBI" id="CHEBI:36208"/>
        <dbReference type="ChEBI" id="CHEBI:145989"/>
        <dbReference type="ChEBI" id="CHEBI:456216"/>
        <dbReference type="EC" id="2.7.1.71"/>
    </reaction>
</comment>
<evidence type="ECO:0000256" key="4">
    <source>
        <dbReference type="ARBA" id="ARBA00022605"/>
    </source>
</evidence>
<dbReference type="InterPro" id="IPR023000">
    <property type="entry name" value="Shikimate_kinase_CS"/>
</dbReference>
<dbReference type="Pfam" id="PF01202">
    <property type="entry name" value="SKI"/>
    <property type="match status" value="1"/>
</dbReference>
<dbReference type="Pfam" id="PF08501">
    <property type="entry name" value="Shikimate_dh_N"/>
    <property type="match status" value="1"/>
</dbReference>
<evidence type="ECO:0000256" key="1">
    <source>
        <dbReference type="ARBA" id="ARBA00004842"/>
    </source>
</evidence>
<comment type="subunit">
    <text evidence="11">Monomer.</text>
</comment>
<evidence type="ECO:0000256" key="5">
    <source>
        <dbReference type="ARBA" id="ARBA00022679"/>
    </source>
</evidence>
<evidence type="ECO:0000256" key="9">
    <source>
        <dbReference type="ARBA" id="ARBA00023141"/>
    </source>
</evidence>
<comment type="pathway">
    <text evidence="2">Metabolic intermediate biosynthesis; chorismate biosynthesis; chorismate from D-erythrose 4-phosphate and phosphoenolpyruvate: step 4/7.</text>
</comment>
<dbReference type="Gene3D" id="3.40.50.10860">
    <property type="entry name" value="Leucine Dehydrogenase, chain A, domain 1"/>
    <property type="match status" value="1"/>
</dbReference>
<evidence type="ECO:0000313" key="13">
    <source>
        <dbReference type="EMBL" id="NMF55560.1"/>
    </source>
</evidence>
<dbReference type="EC" id="2.7.1.71" evidence="3 11"/>
<dbReference type="Gene3D" id="3.40.50.720">
    <property type="entry name" value="NAD(P)-binding Rossmann-like Domain"/>
    <property type="match status" value="1"/>
</dbReference>
<keyword evidence="7 11" id="KW-0418">Kinase</keyword>
<dbReference type="GO" id="GO:0050661">
    <property type="term" value="F:NADP binding"/>
    <property type="evidence" value="ECO:0007669"/>
    <property type="project" value="TreeGrafter"/>
</dbReference>
<evidence type="ECO:0000256" key="8">
    <source>
        <dbReference type="ARBA" id="ARBA00022840"/>
    </source>
</evidence>
<organism evidence="13 14">
    <name type="scientific">Collinsella acetigenes</name>
    <dbReference type="NCBI Taxonomy" id="2713419"/>
    <lineage>
        <taxon>Bacteria</taxon>
        <taxon>Bacillati</taxon>
        <taxon>Actinomycetota</taxon>
        <taxon>Coriobacteriia</taxon>
        <taxon>Coriobacteriales</taxon>
        <taxon>Coriobacteriaceae</taxon>
        <taxon>Collinsella</taxon>
    </lineage>
</organism>
<feature type="binding site" evidence="11">
    <location>
        <position position="309"/>
    </location>
    <ligand>
        <name>substrate</name>
    </ligand>
</feature>
<dbReference type="PANTHER" id="PTHR21089:SF1">
    <property type="entry name" value="BIFUNCTIONAL 3-DEHYDROQUINATE DEHYDRATASE_SHIKIMATE DEHYDROGENASE, CHLOROPLASTIC"/>
    <property type="match status" value="1"/>
</dbReference>
<keyword evidence="14" id="KW-1185">Reference proteome</keyword>
<dbReference type="UniPathway" id="UPA00053">
    <property type="reaction ID" value="UER00088"/>
</dbReference>
<comment type="caution">
    <text evidence="13">The sequence shown here is derived from an EMBL/GenBank/DDBJ whole genome shotgun (WGS) entry which is preliminary data.</text>
</comment>
<keyword evidence="5 11" id="KW-0808">Transferase</keyword>
<dbReference type="CDD" id="cd00464">
    <property type="entry name" value="SK"/>
    <property type="match status" value="1"/>
</dbReference>
<keyword evidence="11" id="KW-0479">Metal-binding</keyword>
<dbReference type="GO" id="GO:0004764">
    <property type="term" value="F:shikimate 3-dehydrogenase (NADP+) activity"/>
    <property type="evidence" value="ECO:0007669"/>
    <property type="project" value="InterPro"/>
</dbReference>
<dbReference type="InterPro" id="IPR000623">
    <property type="entry name" value="Shikimate_kinase/TSH1"/>
</dbReference>
<dbReference type="HAMAP" id="MF_00109">
    <property type="entry name" value="Shikimate_kinase"/>
    <property type="match status" value="1"/>
</dbReference>
<feature type="binding site" evidence="11">
    <location>
        <position position="379"/>
    </location>
    <ligand>
        <name>substrate</name>
    </ligand>
</feature>
<keyword evidence="9 11" id="KW-0057">Aromatic amino acid biosynthesis</keyword>
<comment type="caution">
    <text evidence="11">Lacks conserved residue(s) required for the propagation of feature annotation.</text>
</comment>
<keyword evidence="11" id="KW-0460">Magnesium</keyword>
<dbReference type="InterPro" id="IPR027417">
    <property type="entry name" value="P-loop_NTPase"/>
</dbReference>
<sequence length="412" mass="45067">MTSRPYGVLGRVLGHSYTPTIYKELAGLDYRRFEREPEELEAFLKSDEWEGVNVTIPYKRSVIPYLAGMSDIARRLGNVNTITRREDGTLYGDNTDYYGFKCLVESLGIDVTGMRAVVFGGTGGAGATAMAVLADMNVEAISISRHGEHTYEGLKNLSDIELAVNCTPVGMYPNCPDSPCDLDDLPDLKAVVDIVYNPGRTGIILEAEKRGIPRTSGLLMLVAQAAQAVERYTGRSIELSRTYEVCERLATTEQNIAIIGMPGCGKTRGGKALASILDRSFVDIDQELESRLGCSCSEYIKWEGEGAFRQQETACLVDIAKRSGQVISCGGGVVTRPENYPLLHQNSVIVMIDRDLSQLATHGRPITARDGIQALAAARMPLYHAWADYKVASQETPMLTASLIRETLPPMI</sequence>
<dbReference type="SUPFAM" id="SSF53223">
    <property type="entry name" value="Aminoacid dehydrogenase-like, N-terminal domain"/>
    <property type="match status" value="1"/>
</dbReference>
<evidence type="ECO:0000313" key="14">
    <source>
        <dbReference type="Proteomes" id="UP000546970"/>
    </source>
</evidence>
<feature type="binding site" evidence="11">
    <location>
        <position position="285"/>
    </location>
    <ligand>
        <name>substrate</name>
    </ligand>
</feature>
<dbReference type="Proteomes" id="UP000546970">
    <property type="component" value="Unassembled WGS sequence"/>
</dbReference>
<keyword evidence="4 11" id="KW-0028">Amino-acid biosynthesis</keyword>
<name>A0A7X9UBX5_9ACTN</name>
<accession>A0A7X9UBX5</accession>
<protein>
    <recommendedName>
        <fullName evidence="3 11">Shikimate kinase</fullName>
        <shortName evidence="11">SK</shortName>
        <ecNumber evidence="3 11">2.7.1.71</ecNumber>
    </recommendedName>
</protein>
<comment type="subcellular location">
    <subcellularLocation>
        <location evidence="11">Cytoplasm</location>
    </subcellularLocation>
</comment>
<comment type="cofactor">
    <cofactor evidence="11">
        <name>Mg(2+)</name>
        <dbReference type="ChEBI" id="CHEBI:18420"/>
    </cofactor>
    <text evidence="11">Binds 1 Mg(2+) ion per subunit.</text>
</comment>
<comment type="pathway">
    <text evidence="1 11">Metabolic intermediate biosynthesis; chorismate biosynthesis; chorismate from D-erythrose 4-phosphate and phosphoenolpyruvate: step 5/7.</text>
</comment>
<dbReference type="InterPro" id="IPR013708">
    <property type="entry name" value="Shikimate_DH-bd_N"/>
</dbReference>
<feature type="binding site" evidence="11">
    <location>
        <position position="267"/>
    </location>
    <ligand>
        <name>Mg(2+)</name>
        <dbReference type="ChEBI" id="CHEBI:18420"/>
    </ligand>
</feature>
<dbReference type="GO" id="GO:0004765">
    <property type="term" value="F:shikimate kinase activity"/>
    <property type="evidence" value="ECO:0007669"/>
    <property type="project" value="UniProtKB-UniRule"/>
</dbReference>
<dbReference type="GO" id="GO:0019632">
    <property type="term" value="P:shikimate metabolic process"/>
    <property type="evidence" value="ECO:0007669"/>
    <property type="project" value="TreeGrafter"/>
</dbReference>
<evidence type="ECO:0000256" key="10">
    <source>
        <dbReference type="ARBA" id="ARBA00048567"/>
    </source>
</evidence>
<dbReference type="GO" id="GO:0009423">
    <property type="term" value="P:chorismate biosynthetic process"/>
    <property type="evidence" value="ECO:0007669"/>
    <property type="project" value="UniProtKB-UniRule"/>
</dbReference>
<dbReference type="GO" id="GO:0005524">
    <property type="term" value="F:ATP binding"/>
    <property type="evidence" value="ECO:0007669"/>
    <property type="project" value="UniProtKB-UniRule"/>
</dbReference>
<dbReference type="PANTHER" id="PTHR21089">
    <property type="entry name" value="SHIKIMATE DEHYDROGENASE"/>
    <property type="match status" value="1"/>
</dbReference>
<keyword evidence="8 11" id="KW-0067">ATP-binding</keyword>
<reference evidence="13 14" key="1">
    <citation type="submission" date="2020-04" db="EMBL/GenBank/DDBJ databases">
        <title>Collinsella sp. KGMB02528 nov., an anaerobic actinobacterium isolated from human feces.</title>
        <authorList>
            <person name="Han K.-I."/>
            <person name="Eom M.K."/>
            <person name="Kim J.-S."/>
            <person name="Lee K.C."/>
            <person name="Suh M.K."/>
            <person name="Park S.-H."/>
            <person name="Lee J.H."/>
            <person name="Kang S.W."/>
            <person name="Park J.-E."/>
            <person name="Oh B.S."/>
            <person name="Yu S.Y."/>
            <person name="Choi S.-H."/>
            <person name="Lee D.H."/>
            <person name="Yoon H."/>
            <person name="Kim B.-Y."/>
            <person name="Lee J.H."/>
            <person name="Lee J.-S."/>
        </authorList>
    </citation>
    <scope>NUCLEOTIDE SEQUENCE [LARGE SCALE GENOMIC DNA]</scope>
    <source>
        <strain evidence="13 14">KGMB02528</strain>
    </source>
</reference>
<feature type="domain" description="Shikimate dehydrogenase substrate binding N-terminal" evidence="12">
    <location>
        <begin position="8"/>
        <end position="82"/>
    </location>
</feature>
<gene>
    <name evidence="11" type="primary">aroK</name>
    <name evidence="13" type="ORF">HF320_04345</name>
</gene>
<evidence type="ECO:0000256" key="3">
    <source>
        <dbReference type="ARBA" id="ARBA00012154"/>
    </source>
</evidence>
<evidence type="ECO:0000256" key="6">
    <source>
        <dbReference type="ARBA" id="ARBA00022741"/>
    </source>
</evidence>
<dbReference type="GO" id="GO:0005829">
    <property type="term" value="C:cytosol"/>
    <property type="evidence" value="ECO:0007669"/>
    <property type="project" value="TreeGrafter"/>
</dbReference>
<dbReference type="InterPro" id="IPR036291">
    <property type="entry name" value="NAD(P)-bd_dom_sf"/>
</dbReference>